<dbReference type="Gene3D" id="3.40.190.10">
    <property type="entry name" value="Periplasmic binding protein-like II"/>
    <property type="match status" value="1"/>
</dbReference>
<dbReference type="AlphaFoldDB" id="A0A553PH91"/>
<evidence type="ECO:0000256" key="4">
    <source>
        <dbReference type="ARBA" id="ARBA00022475"/>
    </source>
</evidence>
<dbReference type="PANTHER" id="PTHR42643:SF24">
    <property type="entry name" value="IONOTROPIC RECEPTOR 60A"/>
    <property type="match status" value="1"/>
</dbReference>
<dbReference type="InterPro" id="IPR019594">
    <property type="entry name" value="Glu/Gly-bd"/>
</dbReference>
<keyword evidence="5 16" id="KW-0812">Transmembrane</keyword>
<evidence type="ECO:0000256" key="1">
    <source>
        <dbReference type="ARBA" id="ARBA00004651"/>
    </source>
</evidence>
<dbReference type="GO" id="GO:0015276">
    <property type="term" value="F:ligand-gated monoatomic ion channel activity"/>
    <property type="evidence" value="ECO:0007669"/>
    <property type="project" value="InterPro"/>
</dbReference>
<evidence type="ECO:0000256" key="10">
    <source>
        <dbReference type="ARBA" id="ARBA00023180"/>
    </source>
</evidence>
<keyword evidence="3" id="KW-0813">Transport</keyword>
<keyword evidence="20" id="KW-1185">Reference proteome</keyword>
<dbReference type="PRINTS" id="PR00177">
    <property type="entry name" value="NMDARECEPTOR"/>
</dbReference>
<dbReference type="PANTHER" id="PTHR42643">
    <property type="entry name" value="IONOTROPIC RECEPTOR 20A-RELATED"/>
    <property type="match status" value="1"/>
</dbReference>
<feature type="transmembrane region" description="Helical" evidence="16">
    <location>
        <begin position="523"/>
        <end position="542"/>
    </location>
</feature>
<keyword evidence="9" id="KW-0675">Receptor</keyword>
<feature type="disulfide bond" evidence="15">
    <location>
        <begin position="709"/>
        <end position="764"/>
    </location>
</feature>
<keyword evidence="8 16" id="KW-0472">Membrane</keyword>
<dbReference type="STRING" id="6832.A0A553PH91"/>
<comment type="subcellular location">
    <subcellularLocation>
        <location evidence="1">Cell membrane</location>
        <topology evidence="1">Multi-pass membrane protein</topology>
    </subcellularLocation>
</comment>
<keyword evidence="10" id="KW-0325">Glycoprotein</keyword>
<dbReference type="InterPro" id="IPR001320">
    <property type="entry name" value="Iontro_rcpt_C"/>
</dbReference>
<evidence type="ECO:0000256" key="6">
    <source>
        <dbReference type="ARBA" id="ARBA00022989"/>
    </source>
</evidence>
<evidence type="ECO:0000256" key="13">
    <source>
        <dbReference type="PIRSR" id="PIRSR601508-1"/>
    </source>
</evidence>
<evidence type="ECO:0000256" key="12">
    <source>
        <dbReference type="ARBA" id="ARBA00023303"/>
    </source>
</evidence>
<dbReference type="Proteomes" id="UP000318571">
    <property type="component" value="Chromosome 5"/>
</dbReference>
<dbReference type="Gene3D" id="1.10.287.70">
    <property type="match status" value="1"/>
</dbReference>
<keyword evidence="12" id="KW-0407">Ion channel</keyword>
<evidence type="ECO:0000256" key="2">
    <source>
        <dbReference type="ARBA" id="ARBA00008685"/>
    </source>
</evidence>
<feature type="site" description="Crucial to convey clamshell closure to channel opening" evidence="14">
    <location>
        <position position="622"/>
    </location>
</feature>
<feature type="transmembrane region" description="Helical" evidence="16">
    <location>
        <begin position="589"/>
        <end position="615"/>
    </location>
</feature>
<dbReference type="Pfam" id="PF10613">
    <property type="entry name" value="Lig_chan-Glu_bd"/>
    <property type="match status" value="1"/>
</dbReference>
<dbReference type="GO" id="GO:0038023">
    <property type="term" value="F:signaling receptor activity"/>
    <property type="evidence" value="ECO:0007669"/>
    <property type="project" value="InterPro"/>
</dbReference>
<evidence type="ECO:0000256" key="16">
    <source>
        <dbReference type="SAM" id="Phobius"/>
    </source>
</evidence>
<accession>A0A553PH91</accession>
<dbReference type="OrthoDB" id="5984008at2759"/>
<feature type="domain" description="Ionotropic glutamate receptor C-terminal" evidence="17">
    <location>
        <begin position="524"/>
        <end position="794"/>
    </location>
</feature>
<keyword evidence="6 16" id="KW-1133">Transmembrane helix</keyword>
<keyword evidence="4" id="KW-1003">Cell membrane</keyword>
<evidence type="ECO:0000313" key="19">
    <source>
        <dbReference type="EMBL" id="TRY77027.1"/>
    </source>
</evidence>
<feature type="binding site" evidence="13">
    <location>
        <position position="485"/>
    </location>
    <ligand>
        <name>L-glutamate</name>
        <dbReference type="ChEBI" id="CHEBI:29985"/>
    </ligand>
</feature>
<dbReference type="SUPFAM" id="SSF53850">
    <property type="entry name" value="Periplasmic binding protein-like II"/>
    <property type="match status" value="1"/>
</dbReference>
<protein>
    <recommendedName>
        <fullName evidence="21">Ionotropic glutamate receptor C-terminal domain-containing protein</fullName>
    </recommendedName>
</protein>
<feature type="transmembrane region" description="Helical" evidence="16">
    <location>
        <begin position="787"/>
        <end position="807"/>
    </location>
</feature>
<dbReference type="GO" id="GO:0005886">
    <property type="term" value="C:plasma membrane"/>
    <property type="evidence" value="ECO:0007669"/>
    <property type="project" value="UniProtKB-SubCell"/>
</dbReference>
<evidence type="ECO:0000256" key="7">
    <source>
        <dbReference type="ARBA" id="ARBA00023065"/>
    </source>
</evidence>
<comment type="similarity">
    <text evidence="2">Belongs to the glutamate-gated ion channel (TC 1.A.10.1) family.</text>
</comment>
<keyword evidence="11" id="KW-1071">Ligand-gated ion channel</keyword>
<dbReference type="InterPro" id="IPR001508">
    <property type="entry name" value="Iono_Glu_rcpt_met"/>
</dbReference>
<feature type="domain" description="Ionotropic glutamate receptor L-glutamate and glycine-binding" evidence="18">
    <location>
        <begin position="396"/>
        <end position="508"/>
    </location>
</feature>
<evidence type="ECO:0000256" key="8">
    <source>
        <dbReference type="ARBA" id="ARBA00023136"/>
    </source>
</evidence>
<dbReference type="InterPro" id="IPR052192">
    <property type="entry name" value="Insect_Ionotropic_Sensory_Rcpt"/>
</dbReference>
<feature type="site" description="Interaction with the cone snail toxin Con-ikot-ikot" evidence="14">
    <location>
        <position position="652"/>
    </location>
</feature>
<dbReference type="Pfam" id="PF00060">
    <property type="entry name" value="Lig_chan"/>
    <property type="match status" value="1"/>
</dbReference>
<dbReference type="SUPFAM" id="SSF81324">
    <property type="entry name" value="Voltage-gated potassium channels"/>
    <property type="match status" value="1"/>
</dbReference>
<dbReference type="EMBL" id="VCGU01000004">
    <property type="protein sequence ID" value="TRY77027.1"/>
    <property type="molecule type" value="Genomic_DNA"/>
</dbReference>
<name>A0A553PH91_TIGCA</name>
<dbReference type="FunFam" id="1.10.287.70:FF:000143">
    <property type="entry name" value="Probable glutamate receptor"/>
    <property type="match status" value="1"/>
</dbReference>
<feature type="site" description="Interaction with the cone snail toxin Con-ikot-ikot" evidence="14">
    <location>
        <position position="743"/>
    </location>
</feature>
<evidence type="ECO:0008006" key="21">
    <source>
        <dbReference type="Google" id="ProtNLM"/>
    </source>
</evidence>
<evidence type="ECO:0000256" key="5">
    <source>
        <dbReference type="ARBA" id="ARBA00022692"/>
    </source>
</evidence>
<gene>
    <name evidence="19" type="ORF">TCAL_00002</name>
</gene>
<organism evidence="19 20">
    <name type="scientific">Tigriopus californicus</name>
    <name type="common">Marine copepod</name>
    <dbReference type="NCBI Taxonomy" id="6832"/>
    <lineage>
        <taxon>Eukaryota</taxon>
        <taxon>Metazoa</taxon>
        <taxon>Ecdysozoa</taxon>
        <taxon>Arthropoda</taxon>
        <taxon>Crustacea</taxon>
        <taxon>Multicrustacea</taxon>
        <taxon>Hexanauplia</taxon>
        <taxon>Copepoda</taxon>
        <taxon>Harpacticoida</taxon>
        <taxon>Harpacticidae</taxon>
        <taxon>Tigriopus</taxon>
    </lineage>
</organism>
<evidence type="ECO:0000259" key="17">
    <source>
        <dbReference type="Pfam" id="PF00060"/>
    </source>
</evidence>
<evidence type="ECO:0000259" key="18">
    <source>
        <dbReference type="Pfam" id="PF10613"/>
    </source>
</evidence>
<proteinExistence type="inferred from homology"/>
<evidence type="ECO:0000313" key="20">
    <source>
        <dbReference type="Proteomes" id="UP000318571"/>
    </source>
</evidence>
<evidence type="ECO:0000256" key="14">
    <source>
        <dbReference type="PIRSR" id="PIRSR601508-2"/>
    </source>
</evidence>
<evidence type="ECO:0000256" key="11">
    <source>
        <dbReference type="ARBA" id="ARBA00023286"/>
    </source>
</evidence>
<feature type="binding site" evidence="13">
    <location>
        <position position="696"/>
    </location>
    <ligand>
        <name>L-glutamate</name>
        <dbReference type="ChEBI" id="CHEBI:29985"/>
    </ligand>
</feature>
<keyword evidence="7" id="KW-0406">Ion transport</keyword>
<evidence type="ECO:0000256" key="3">
    <source>
        <dbReference type="ARBA" id="ARBA00022448"/>
    </source>
</evidence>
<sequence>MDGGGSFVSHPRHLGCPLYALIGLAFLIPNSLQVQLETQRFVFVHDKSPGAVNQLGKLREAFQNANATGLLVGRIKFQATSNTKIITKDFDAVLSWLSCKGTQDLEKKLKSKNMALLAFTDPGCDRSEMSTSAVFPRVGDSTVIHQLTVDLLMSRQFPWKSVNLFSDGTLPERYVNDMKSEFGKTMSVAAHQMMKDENMNLEMEKLITKGNNVMIISKDMVSSTMSLIKNMNLFTIDNNFLFMVPDSTMEDVEFVSSLSTVVDGANVAFAYNASGGTECQAISACVETFAPSLFVDTWIEKTSALFKSFENASQDEFNLLKPTKMERIQDIMDTFKAGMNSQVDCNTCQNWKIQAAEVLGTNRVEALQVAMWNPQIGFTFSDHIFPHVQGGLRGRTVSVTSVHYPPWTILKTDDNGEIVESTGLVFAMIDEIGKKLNFTYVVTNPSIPTTQTIMLESSFNGLVDQIVRDPNLFMGAASFTVTKERQELVEFSRPFDLQAYTFMFRRPQELSRVLLFVEPFTPLVWICIAIAFICIGPILWIIHNLSFYYRANDASLGGLKHLSNCIWYCYGALLQQGGTMMPEADSGRLIVGFWWLFVMVTVTTYSGNLVAFLTFPQMEVPIKSVQDLIDRSSSEGTTWGLLNNSVIEKYLRESPEEKFQTIVNDAIAHNTVFNDDIVEMIKNQGHSLVEWKTTLDIIMKNEYNKTGKCDFSLGIEEFFMERVALAFPKNNPWIPKFNRELIKIMEAGLIEKWKNVYWPSDDECAVTARGGQGSSTTVTVTDMQGSFFILGIGCLLALVIVLVECSFCRKRQKDRHPGLIKPFVA</sequence>
<dbReference type="GO" id="GO:0050906">
    <property type="term" value="P:detection of stimulus involved in sensory perception"/>
    <property type="evidence" value="ECO:0007669"/>
    <property type="project" value="UniProtKB-ARBA"/>
</dbReference>
<reference evidence="19 20" key="1">
    <citation type="journal article" date="2018" name="Nat. Ecol. Evol.">
        <title>Genomic signatures of mitonuclear coevolution across populations of Tigriopus californicus.</title>
        <authorList>
            <person name="Barreto F.S."/>
            <person name="Watson E.T."/>
            <person name="Lima T.G."/>
            <person name="Willett C.S."/>
            <person name="Edmands S."/>
            <person name="Li W."/>
            <person name="Burton R.S."/>
        </authorList>
    </citation>
    <scope>NUCLEOTIDE SEQUENCE [LARGE SCALE GENOMIC DNA]</scope>
    <source>
        <strain evidence="19 20">San Diego</strain>
    </source>
</reference>
<dbReference type="OMA" id="HIDRMFR"/>
<comment type="caution">
    <text evidence="19">The sequence shown here is derived from an EMBL/GenBank/DDBJ whole genome shotgun (WGS) entry which is preliminary data.</text>
</comment>
<feature type="binding site" evidence="13">
    <location>
        <position position="480"/>
    </location>
    <ligand>
        <name>L-glutamate</name>
        <dbReference type="ChEBI" id="CHEBI:29985"/>
    </ligand>
</feature>
<evidence type="ECO:0000256" key="9">
    <source>
        <dbReference type="ARBA" id="ARBA00023170"/>
    </source>
</evidence>
<keyword evidence="15" id="KW-1015">Disulfide bond</keyword>
<evidence type="ECO:0000256" key="15">
    <source>
        <dbReference type="PIRSR" id="PIRSR601508-3"/>
    </source>
</evidence>